<organism evidence="1 2">
    <name type="scientific">Punica granatum</name>
    <name type="common">Pomegranate</name>
    <dbReference type="NCBI Taxonomy" id="22663"/>
    <lineage>
        <taxon>Eukaryota</taxon>
        <taxon>Viridiplantae</taxon>
        <taxon>Streptophyta</taxon>
        <taxon>Embryophyta</taxon>
        <taxon>Tracheophyta</taxon>
        <taxon>Spermatophyta</taxon>
        <taxon>Magnoliopsida</taxon>
        <taxon>eudicotyledons</taxon>
        <taxon>Gunneridae</taxon>
        <taxon>Pentapetalae</taxon>
        <taxon>rosids</taxon>
        <taxon>malvids</taxon>
        <taxon>Myrtales</taxon>
        <taxon>Lythraceae</taxon>
        <taxon>Punica</taxon>
    </lineage>
</organism>
<reference evidence="1 2" key="1">
    <citation type="submission" date="2017-11" db="EMBL/GenBank/DDBJ databases">
        <title>De-novo sequencing of pomegranate (Punica granatum L.) genome.</title>
        <authorList>
            <person name="Akparov Z."/>
            <person name="Amiraslanov A."/>
            <person name="Hajiyeva S."/>
            <person name="Abbasov M."/>
            <person name="Kaur K."/>
            <person name="Hamwieh A."/>
            <person name="Solovyev V."/>
            <person name="Salamov A."/>
            <person name="Braich B."/>
            <person name="Kosarev P."/>
            <person name="Mahmoud A."/>
            <person name="Hajiyev E."/>
            <person name="Babayeva S."/>
            <person name="Izzatullayeva V."/>
            <person name="Mammadov A."/>
            <person name="Mammadov A."/>
            <person name="Sharifova S."/>
            <person name="Ojaghi J."/>
            <person name="Eynullazada K."/>
            <person name="Bayramov B."/>
            <person name="Abdulazimova A."/>
            <person name="Shahmuradov I."/>
        </authorList>
    </citation>
    <scope>NUCLEOTIDE SEQUENCE [LARGE SCALE GENOMIC DNA]</scope>
    <source>
        <strain evidence="2">cv. AG2017</strain>
        <tissue evidence="1">Leaf</tissue>
    </source>
</reference>
<dbReference type="AlphaFoldDB" id="A0A2I0K773"/>
<dbReference type="Proteomes" id="UP000233551">
    <property type="component" value="Unassembled WGS sequence"/>
</dbReference>
<gene>
    <name evidence="1" type="ORF">CRG98_015242</name>
</gene>
<dbReference type="EMBL" id="PGOL01000824">
    <property type="protein sequence ID" value="PKI64382.1"/>
    <property type="molecule type" value="Genomic_DNA"/>
</dbReference>
<protein>
    <submittedName>
        <fullName evidence="1">Uncharacterized protein</fullName>
    </submittedName>
</protein>
<evidence type="ECO:0000313" key="2">
    <source>
        <dbReference type="Proteomes" id="UP000233551"/>
    </source>
</evidence>
<evidence type="ECO:0000313" key="1">
    <source>
        <dbReference type="EMBL" id="PKI64382.1"/>
    </source>
</evidence>
<proteinExistence type="predicted"/>
<name>A0A2I0K773_PUNGR</name>
<accession>A0A2I0K773</accession>
<keyword evidence="2" id="KW-1185">Reference proteome</keyword>
<comment type="caution">
    <text evidence="1">The sequence shown here is derived from an EMBL/GenBank/DDBJ whole genome shotgun (WGS) entry which is preliminary data.</text>
</comment>
<sequence length="90" mass="10063">MTSLIRLENFNSYMSMEDTVGTAKILLSAQGFSKDVPSGCGTYEAKKQRQLQGPDKGRRAEVAVQIHHVRQQWFQEMVAVAVAAAAREFF</sequence>